<name>A0A6B8KGB9_9HYPH</name>
<reference evidence="1 2" key="1">
    <citation type="submission" date="2019-11" db="EMBL/GenBank/DDBJ databases">
        <title>The genome sequence of Methylocystis heyeri.</title>
        <authorList>
            <person name="Oshkin I.Y."/>
            <person name="Miroshnikov K."/>
            <person name="Dedysh S.N."/>
        </authorList>
    </citation>
    <scope>NUCLEOTIDE SEQUENCE [LARGE SCALE GENOMIC DNA]</scope>
    <source>
        <strain evidence="1 2">H2</strain>
    </source>
</reference>
<gene>
    <name evidence="1" type="ORF">H2LOC_007050</name>
</gene>
<sequence>MKLSIPSATAIERRESDGTMIDAKGPGLAWMLKAGGKPELSFYHELEDQAERQVSAAGSRDIEWYFAEPEAAELARKWFEANDRYSKIKIIVVPPELW</sequence>
<evidence type="ECO:0000313" key="1">
    <source>
        <dbReference type="EMBL" id="QGM45470.1"/>
    </source>
</evidence>
<evidence type="ECO:0000313" key="2">
    <source>
        <dbReference type="Proteomes" id="UP000309061"/>
    </source>
</evidence>
<dbReference type="KEGG" id="mhey:H2LOC_007050"/>
<accession>A0A6B8KGB9</accession>
<dbReference type="EMBL" id="CP046052">
    <property type="protein sequence ID" value="QGM45470.1"/>
    <property type="molecule type" value="Genomic_DNA"/>
</dbReference>
<keyword evidence="2" id="KW-1185">Reference proteome</keyword>
<proteinExistence type="predicted"/>
<dbReference type="RefSeq" id="WP_136495752.1">
    <property type="nucleotide sequence ID" value="NZ_CP046052.1"/>
</dbReference>
<dbReference type="OrthoDB" id="8454829at2"/>
<organism evidence="1 2">
    <name type="scientific">Methylocystis heyeri</name>
    <dbReference type="NCBI Taxonomy" id="391905"/>
    <lineage>
        <taxon>Bacteria</taxon>
        <taxon>Pseudomonadati</taxon>
        <taxon>Pseudomonadota</taxon>
        <taxon>Alphaproteobacteria</taxon>
        <taxon>Hyphomicrobiales</taxon>
        <taxon>Methylocystaceae</taxon>
        <taxon>Methylocystis</taxon>
    </lineage>
</organism>
<dbReference type="Proteomes" id="UP000309061">
    <property type="component" value="Chromosome"/>
</dbReference>
<dbReference type="AlphaFoldDB" id="A0A6B8KGB9"/>
<protein>
    <submittedName>
        <fullName evidence="1">Uncharacterized protein</fullName>
    </submittedName>
</protein>